<protein>
    <submittedName>
        <fullName evidence="3">NirD/YgiW/YdeI family stress tolerance protein</fullName>
    </submittedName>
</protein>
<comment type="caution">
    <text evidence="3">The sequence shown here is derived from an EMBL/GenBank/DDBJ whole genome shotgun (WGS) entry which is preliminary data.</text>
</comment>
<feature type="signal peptide" evidence="2">
    <location>
        <begin position="1"/>
        <end position="18"/>
    </location>
</feature>
<name>A0A6N7LPE9_9GAMM</name>
<keyword evidence="4" id="KW-1185">Reference proteome</keyword>
<dbReference type="NCBIfam" id="NF033674">
    <property type="entry name" value="stress_OB_fold"/>
    <property type="match status" value="1"/>
</dbReference>
<gene>
    <name evidence="3" type="ORF">GFN93_00635</name>
</gene>
<evidence type="ECO:0000256" key="2">
    <source>
        <dbReference type="SAM" id="SignalP"/>
    </source>
</evidence>
<organism evidence="3 4">
    <name type="scientific">Alcanivorax sediminis</name>
    <dbReference type="NCBI Taxonomy" id="2663008"/>
    <lineage>
        <taxon>Bacteria</taxon>
        <taxon>Pseudomonadati</taxon>
        <taxon>Pseudomonadota</taxon>
        <taxon>Gammaproteobacteria</taxon>
        <taxon>Oceanospirillales</taxon>
        <taxon>Alcanivoracaceae</taxon>
        <taxon>Alcanivorax</taxon>
    </lineage>
</organism>
<dbReference type="Gene3D" id="2.40.50.200">
    <property type="entry name" value="Bacterial OB-fold"/>
    <property type="match status" value="1"/>
</dbReference>
<dbReference type="EMBL" id="WIRE01000001">
    <property type="protein sequence ID" value="MQX51732.1"/>
    <property type="molecule type" value="Genomic_DNA"/>
</dbReference>
<sequence length="119" mass="12702">MKPLIVIVMAFLATVAQADSQMLHSTADISAHTPTGTPVKLNGEILQSLGEHRYLLRDRDGKVLVTLPGRLTADRPLPPGTRLIISGQVTQGEKAPRVDAAKLHSLKTAINPAASTLSY</sequence>
<dbReference type="RefSeq" id="WP_153498523.1">
    <property type="nucleotide sequence ID" value="NZ_JBMZXE010000002.1"/>
</dbReference>
<evidence type="ECO:0000313" key="3">
    <source>
        <dbReference type="EMBL" id="MQX51732.1"/>
    </source>
</evidence>
<accession>A0A6N7LPE9</accession>
<dbReference type="InterPro" id="IPR036700">
    <property type="entry name" value="BOBF_sf"/>
</dbReference>
<dbReference type="InterPro" id="IPR005220">
    <property type="entry name" value="CarO-like"/>
</dbReference>
<dbReference type="AlphaFoldDB" id="A0A6N7LPE9"/>
<proteinExistence type="predicted"/>
<dbReference type="Proteomes" id="UP000469421">
    <property type="component" value="Unassembled WGS sequence"/>
</dbReference>
<keyword evidence="1 2" id="KW-0732">Signal</keyword>
<evidence type="ECO:0000313" key="4">
    <source>
        <dbReference type="Proteomes" id="UP000469421"/>
    </source>
</evidence>
<reference evidence="3 4" key="1">
    <citation type="submission" date="2019-10" db="EMBL/GenBank/DDBJ databases">
        <title>Alcanivorax sp.PA15-N-34 draft genome sequence.</title>
        <authorList>
            <person name="Liao X."/>
            <person name="Shao Z."/>
        </authorList>
    </citation>
    <scope>NUCLEOTIDE SEQUENCE [LARGE SCALE GENOMIC DNA]</scope>
    <source>
        <strain evidence="3 4">PA15-N-34</strain>
    </source>
</reference>
<evidence type="ECO:0000256" key="1">
    <source>
        <dbReference type="ARBA" id="ARBA00022729"/>
    </source>
</evidence>
<dbReference type="SUPFAM" id="SSF101756">
    <property type="entry name" value="Hypothetical protein YgiW"/>
    <property type="match status" value="1"/>
</dbReference>
<feature type="chain" id="PRO_5026777169" evidence="2">
    <location>
        <begin position="19"/>
        <end position="119"/>
    </location>
</feature>